<evidence type="ECO:0000256" key="1">
    <source>
        <dbReference type="SAM" id="Phobius"/>
    </source>
</evidence>
<gene>
    <name evidence="2" type="ORF">Tco_1082472</name>
</gene>
<feature type="transmembrane region" description="Helical" evidence="1">
    <location>
        <begin position="12"/>
        <end position="31"/>
    </location>
</feature>
<sequence>MASSIAKVTFRTILVLLVIFIIFYMGRPLYWKISATVHDIHHNKQTLSGGFSEIVSEARKSVSWFHDV</sequence>
<accession>A0ABQ5I271</accession>
<keyword evidence="1" id="KW-0812">Transmembrane</keyword>
<keyword evidence="3" id="KW-1185">Reference proteome</keyword>
<dbReference type="EMBL" id="BQNB010020220">
    <property type="protein sequence ID" value="GJT93627.1"/>
    <property type="molecule type" value="Genomic_DNA"/>
</dbReference>
<protein>
    <submittedName>
        <fullName evidence="2">Uncharacterized protein</fullName>
    </submittedName>
</protein>
<organism evidence="2 3">
    <name type="scientific">Tanacetum coccineum</name>
    <dbReference type="NCBI Taxonomy" id="301880"/>
    <lineage>
        <taxon>Eukaryota</taxon>
        <taxon>Viridiplantae</taxon>
        <taxon>Streptophyta</taxon>
        <taxon>Embryophyta</taxon>
        <taxon>Tracheophyta</taxon>
        <taxon>Spermatophyta</taxon>
        <taxon>Magnoliopsida</taxon>
        <taxon>eudicotyledons</taxon>
        <taxon>Gunneridae</taxon>
        <taxon>Pentapetalae</taxon>
        <taxon>asterids</taxon>
        <taxon>campanulids</taxon>
        <taxon>Asterales</taxon>
        <taxon>Asteraceae</taxon>
        <taxon>Asteroideae</taxon>
        <taxon>Anthemideae</taxon>
        <taxon>Anthemidinae</taxon>
        <taxon>Tanacetum</taxon>
    </lineage>
</organism>
<evidence type="ECO:0000313" key="2">
    <source>
        <dbReference type="EMBL" id="GJT93627.1"/>
    </source>
</evidence>
<name>A0ABQ5I271_9ASTR</name>
<reference evidence="2" key="2">
    <citation type="submission" date="2022-01" db="EMBL/GenBank/DDBJ databases">
        <authorList>
            <person name="Yamashiro T."/>
            <person name="Shiraishi A."/>
            <person name="Satake H."/>
            <person name="Nakayama K."/>
        </authorList>
    </citation>
    <scope>NUCLEOTIDE SEQUENCE</scope>
</reference>
<keyword evidence="1" id="KW-1133">Transmembrane helix</keyword>
<reference evidence="2" key="1">
    <citation type="journal article" date="2022" name="Int. J. Mol. Sci.">
        <title>Draft Genome of Tanacetum Coccineum: Genomic Comparison of Closely Related Tanacetum-Family Plants.</title>
        <authorList>
            <person name="Yamashiro T."/>
            <person name="Shiraishi A."/>
            <person name="Nakayama K."/>
            <person name="Satake H."/>
        </authorList>
    </citation>
    <scope>NUCLEOTIDE SEQUENCE</scope>
</reference>
<comment type="caution">
    <text evidence="2">The sequence shown here is derived from an EMBL/GenBank/DDBJ whole genome shotgun (WGS) entry which is preliminary data.</text>
</comment>
<evidence type="ECO:0000313" key="3">
    <source>
        <dbReference type="Proteomes" id="UP001151760"/>
    </source>
</evidence>
<proteinExistence type="predicted"/>
<keyword evidence="1" id="KW-0472">Membrane</keyword>
<dbReference type="Proteomes" id="UP001151760">
    <property type="component" value="Unassembled WGS sequence"/>
</dbReference>